<feature type="binding site" evidence="10">
    <location>
        <begin position="368"/>
        <end position="369"/>
    </location>
    <ligand>
        <name>ATP</name>
        <dbReference type="ChEBI" id="CHEBI:30616"/>
    </ligand>
</feature>
<dbReference type="GO" id="GO:0004066">
    <property type="term" value="F:asparagine synthase (glutamine-hydrolyzing) activity"/>
    <property type="evidence" value="ECO:0007669"/>
    <property type="project" value="UniProtKB-EC"/>
</dbReference>
<dbReference type="Pfam" id="PF13522">
    <property type="entry name" value="GATase_6"/>
    <property type="match status" value="1"/>
</dbReference>
<dbReference type="CDD" id="cd01991">
    <property type="entry name" value="Asn_synthase_B_C"/>
    <property type="match status" value="1"/>
</dbReference>
<comment type="similarity">
    <text evidence="2">Belongs to the asparagine synthetase family.</text>
</comment>
<keyword evidence="9" id="KW-0028">Amino-acid biosynthesis</keyword>
<feature type="binding site" evidence="10">
    <location>
        <position position="101"/>
    </location>
    <ligand>
        <name>L-glutamine</name>
        <dbReference type="ChEBI" id="CHEBI:58359"/>
    </ligand>
</feature>
<dbReference type="Proteomes" id="UP001162834">
    <property type="component" value="Chromosome"/>
</dbReference>
<dbReference type="GO" id="GO:0006529">
    <property type="term" value="P:asparagine biosynthetic process"/>
    <property type="evidence" value="ECO:0007669"/>
    <property type="project" value="UniProtKB-KW"/>
</dbReference>
<dbReference type="KEGG" id="sbae:DSM104329_05158"/>
<evidence type="ECO:0000313" key="13">
    <source>
        <dbReference type="Proteomes" id="UP001162834"/>
    </source>
</evidence>
<proteinExistence type="inferred from homology"/>
<dbReference type="Pfam" id="PF00733">
    <property type="entry name" value="Asn_synthase"/>
    <property type="match status" value="1"/>
</dbReference>
<keyword evidence="7 9" id="KW-0315">Glutamine amidotransferase</keyword>
<dbReference type="InterPro" id="IPR014729">
    <property type="entry name" value="Rossmann-like_a/b/a_fold"/>
</dbReference>
<feature type="domain" description="Glutamine amidotransferase type-2" evidence="11">
    <location>
        <begin position="2"/>
        <end position="218"/>
    </location>
</feature>
<comment type="pathway">
    <text evidence="1">Amino-acid biosynthesis; L-asparagine biosynthesis; L-asparagine from L-aspartate (L-Gln route): step 1/1.</text>
</comment>
<evidence type="ECO:0000256" key="4">
    <source>
        <dbReference type="ARBA" id="ARBA00022741"/>
    </source>
</evidence>
<dbReference type="SUPFAM" id="SSF52402">
    <property type="entry name" value="Adenine nucleotide alpha hydrolases-like"/>
    <property type="match status" value="1"/>
</dbReference>
<dbReference type="InterPro" id="IPR051786">
    <property type="entry name" value="ASN_synthetase/amidase"/>
</dbReference>
<evidence type="ECO:0000256" key="2">
    <source>
        <dbReference type="ARBA" id="ARBA00005752"/>
    </source>
</evidence>
<evidence type="ECO:0000256" key="8">
    <source>
        <dbReference type="ARBA" id="ARBA00048741"/>
    </source>
</evidence>
<organism evidence="12 13">
    <name type="scientific">Capillimicrobium parvum</name>
    <dbReference type="NCBI Taxonomy" id="2884022"/>
    <lineage>
        <taxon>Bacteria</taxon>
        <taxon>Bacillati</taxon>
        <taxon>Actinomycetota</taxon>
        <taxon>Thermoleophilia</taxon>
        <taxon>Solirubrobacterales</taxon>
        <taxon>Capillimicrobiaceae</taxon>
        <taxon>Capillimicrobium</taxon>
    </lineage>
</organism>
<evidence type="ECO:0000256" key="1">
    <source>
        <dbReference type="ARBA" id="ARBA00005187"/>
    </source>
</evidence>
<evidence type="ECO:0000256" key="5">
    <source>
        <dbReference type="ARBA" id="ARBA00022840"/>
    </source>
</evidence>
<feature type="active site" description="For GATase activity" evidence="9">
    <location>
        <position position="2"/>
    </location>
</feature>
<dbReference type="RefSeq" id="WP_259312744.1">
    <property type="nucleotide sequence ID" value="NZ_CP087164.1"/>
</dbReference>
<dbReference type="InterPro" id="IPR006426">
    <property type="entry name" value="Asn_synth_AEB"/>
</dbReference>
<dbReference type="NCBIfam" id="TIGR01536">
    <property type="entry name" value="asn_synth_AEB"/>
    <property type="match status" value="1"/>
</dbReference>
<gene>
    <name evidence="12" type="primary">asnB_5</name>
    <name evidence="12" type="ORF">DSM104329_05158</name>
</gene>
<keyword evidence="6 9" id="KW-0061">Asparagine biosynthesis</keyword>
<evidence type="ECO:0000256" key="3">
    <source>
        <dbReference type="ARBA" id="ARBA00012737"/>
    </source>
</evidence>
<protein>
    <recommendedName>
        <fullName evidence="3">asparagine synthase (glutamine-hydrolyzing)</fullName>
        <ecNumber evidence="3">6.3.5.4</ecNumber>
    </recommendedName>
</protein>
<dbReference type="GO" id="GO:0005524">
    <property type="term" value="F:ATP binding"/>
    <property type="evidence" value="ECO:0007669"/>
    <property type="project" value="UniProtKB-KW"/>
</dbReference>
<dbReference type="InterPro" id="IPR033738">
    <property type="entry name" value="AsnB_N"/>
</dbReference>
<dbReference type="AlphaFoldDB" id="A0A9E7C6D3"/>
<reference evidence="12" key="1">
    <citation type="journal article" date="2022" name="Int. J. Syst. Evol. Microbiol.">
        <title>Pseudomonas aegrilactucae sp. nov. and Pseudomonas morbosilactucae sp. nov., pathogens causing bacterial rot of lettuce in Japan.</title>
        <authorList>
            <person name="Sawada H."/>
            <person name="Fujikawa T."/>
            <person name="Satou M."/>
        </authorList>
    </citation>
    <scope>NUCLEOTIDE SEQUENCE</scope>
    <source>
        <strain evidence="12">0166_1</strain>
    </source>
</reference>
<keyword evidence="4 10" id="KW-0547">Nucleotide-binding</keyword>
<dbReference type="PANTHER" id="PTHR43284:SF1">
    <property type="entry name" value="ASPARAGINE SYNTHETASE"/>
    <property type="match status" value="1"/>
</dbReference>
<dbReference type="Gene3D" id="3.60.20.10">
    <property type="entry name" value="Glutamine Phosphoribosylpyrophosphate, subunit 1, domain 1"/>
    <property type="match status" value="1"/>
</dbReference>
<dbReference type="InterPro" id="IPR001962">
    <property type="entry name" value="Asn_synthase"/>
</dbReference>
<feature type="binding site" evidence="10">
    <location>
        <position position="294"/>
    </location>
    <ligand>
        <name>ATP</name>
        <dbReference type="ChEBI" id="CHEBI:30616"/>
    </ligand>
</feature>
<dbReference type="Gene3D" id="3.40.50.620">
    <property type="entry name" value="HUPs"/>
    <property type="match status" value="1"/>
</dbReference>
<sequence>MCGIAGYVGRAPLDRERIDAALGLMRHRGPDDRTARTFQTADGRHVALLHARLTIIDFDERSNQPYRVGGTWLSYNGELYNYVEVRKGLEAHGETFATTSDTEVLLRQLVRHGFEGLDGCEGMWAFATYDESSGVVALCRDRFGEKPLYLLRDGDGGLYFGSEVKLLAALSGRPLKPDREHLRRYLVNGYKALYKTRATFFEGVEELRPGIVLELGSGGERERRYWDAAPPDERAEMSYDEAVAGTRERLIRSVELRLRADTPLAFCMSGGIDSLSLIAIAKRVFDYDVHGFTIVNSDERYEEQDMVDHAVAQLQVRHTAIPVDTDRFLPRLRELVHRHDAPLYTITYYAHWLLMQSIHEHGYRVSISGTAADELYSGYYDHHLAYLRDVHPDAELFERSVANWREHIAPIVRNPYLQDPFYLVEDPARREHVYLDAGEFSAMLTRPFTEPFTEADLAGDRLLRNRMLNELFHESVPVILHEDDLNAMSFSIENRSPFLDRDLYEWACSVPTRHLVQRGMAKAVLRDAMRGIVPDKILDNRRKVGFNAPVLDFLDVDDPAVQAELGADSPVWELVRRDAVHELLTQEWLPNSKSKFLFNFLCVKLFLEEHGT</sequence>
<dbReference type="PROSITE" id="PS51278">
    <property type="entry name" value="GATASE_TYPE_2"/>
    <property type="match status" value="1"/>
</dbReference>
<dbReference type="EC" id="6.3.5.4" evidence="3"/>
<dbReference type="EMBL" id="CP087164">
    <property type="protein sequence ID" value="UGS38728.1"/>
    <property type="molecule type" value="Genomic_DNA"/>
</dbReference>
<evidence type="ECO:0000256" key="7">
    <source>
        <dbReference type="ARBA" id="ARBA00022962"/>
    </source>
</evidence>
<evidence type="ECO:0000313" key="12">
    <source>
        <dbReference type="EMBL" id="UGS38728.1"/>
    </source>
</evidence>
<dbReference type="PANTHER" id="PTHR43284">
    <property type="entry name" value="ASPARAGINE SYNTHETASE (GLUTAMINE-HYDROLYZING)"/>
    <property type="match status" value="1"/>
</dbReference>
<accession>A0A9E7C6D3</accession>
<name>A0A9E7C6D3_9ACTN</name>
<comment type="catalytic activity">
    <reaction evidence="8">
        <text>L-aspartate + L-glutamine + ATP + H2O = L-asparagine + L-glutamate + AMP + diphosphate + H(+)</text>
        <dbReference type="Rhea" id="RHEA:12228"/>
        <dbReference type="ChEBI" id="CHEBI:15377"/>
        <dbReference type="ChEBI" id="CHEBI:15378"/>
        <dbReference type="ChEBI" id="CHEBI:29985"/>
        <dbReference type="ChEBI" id="CHEBI:29991"/>
        <dbReference type="ChEBI" id="CHEBI:30616"/>
        <dbReference type="ChEBI" id="CHEBI:33019"/>
        <dbReference type="ChEBI" id="CHEBI:58048"/>
        <dbReference type="ChEBI" id="CHEBI:58359"/>
        <dbReference type="ChEBI" id="CHEBI:456215"/>
        <dbReference type="EC" id="6.3.5.4"/>
    </reaction>
</comment>
<dbReference type="PIRSF" id="PIRSF001589">
    <property type="entry name" value="Asn_synthetase_glu-h"/>
    <property type="match status" value="1"/>
</dbReference>
<keyword evidence="12" id="KW-0436">Ligase</keyword>
<keyword evidence="13" id="KW-1185">Reference proteome</keyword>
<evidence type="ECO:0000256" key="10">
    <source>
        <dbReference type="PIRSR" id="PIRSR001589-2"/>
    </source>
</evidence>
<evidence type="ECO:0000256" key="6">
    <source>
        <dbReference type="ARBA" id="ARBA00022888"/>
    </source>
</evidence>
<dbReference type="InterPro" id="IPR029055">
    <property type="entry name" value="Ntn_hydrolases_N"/>
</dbReference>
<dbReference type="SUPFAM" id="SSF56235">
    <property type="entry name" value="N-terminal nucleophile aminohydrolases (Ntn hydrolases)"/>
    <property type="match status" value="1"/>
</dbReference>
<evidence type="ECO:0000259" key="11">
    <source>
        <dbReference type="PROSITE" id="PS51278"/>
    </source>
</evidence>
<dbReference type="InterPro" id="IPR017932">
    <property type="entry name" value="GATase_2_dom"/>
</dbReference>
<keyword evidence="5 10" id="KW-0067">ATP-binding</keyword>
<dbReference type="CDD" id="cd00712">
    <property type="entry name" value="AsnB"/>
    <property type="match status" value="1"/>
</dbReference>
<evidence type="ECO:0000256" key="9">
    <source>
        <dbReference type="PIRSR" id="PIRSR001589-1"/>
    </source>
</evidence>